<reference evidence="1" key="1">
    <citation type="submission" date="2020-11" db="EMBL/GenBank/DDBJ databases">
        <authorList>
            <consortium name="DOE Joint Genome Institute"/>
            <person name="Ahrendt S."/>
            <person name="Riley R."/>
            <person name="Andreopoulos W."/>
            <person name="Labutti K."/>
            <person name="Pangilinan J."/>
            <person name="Ruiz-Duenas F.J."/>
            <person name="Barrasa J.M."/>
            <person name="Sanchez-Garcia M."/>
            <person name="Camarero S."/>
            <person name="Miyauchi S."/>
            <person name="Serrano A."/>
            <person name="Linde D."/>
            <person name="Babiker R."/>
            <person name="Drula E."/>
            <person name="Ayuso-Fernandez I."/>
            <person name="Pacheco R."/>
            <person name="Padilla G."/>
            <person name="Ferreira P."/>
            <person name="Barriuso J."/>
            <person name="Kellner H."/>
            <person name="Castanera R."/>
            <person name="Alfaro M."/>
            <person name="Ramirez L."/>
            <person name="Pisabarro A.G."/>
            <person name="Kuo A."/>
            <person name="Tritt A."/>
            <person name="Lipzen A."/>
            <person name="He G."/>
            <person name="Yan M."/>
            <person name="Ng V."/>
            <person name="Cullen D."/>
            <person name="Martin F."/>
            <person name="Rosso M.-N."/>
            <person name="Henrissat B."/>
            <person name="Hibbett D."/>
            <person name="Martinez A.T."/>
            <person name="Grigoriev I.V."/>
        </authorList>
    </citation>
    <scope>NUCLEOTIDE SEQUENCE</scope>
    <source>
        <strain evidence="1">CIRM-BRFM 674</strain>
    </source>
</reference>
<protein>
    <submittedName>
        <fullName evidence="1">Uncharacterized protein</fullName>
    </submittedName>
</protein>
<dbReference type="AlphaFoldDB" id="A0A9P5YNA7"/>
<dbReference type="EMBL" id="MU155485">
    <property type="protein sequence ID" value="KAF9472923.1"/>
    <property type="molecule type" value="Genomic_DNA"/>
</dbReference>
<evidence type="ECO:0000313" key="2">
    <source>
        <dbReference type="Proteomes" id="UP000807469"/>
    </source>
</evidence>
<name>A0A9P5YNA7_9AGAR</name>
<keyword evidence="2" id="KW-1185">Reference proteome</keyword>
<organism evidence="1 2">
    <name type="scientific">Pholiota conissans</name>
    <dbReference type="NCBI Taxonomy" id="109636"/>
    <lineage>
        <taxon>Eukaryota</taxon>
        <taxon>Fungi</taxon>
        <taxon>Dikarya</taxon>
        <taxon>Basidiomycota</taxon>
        <taxon>Agaricomycotina</taxon>
        <taxon>Agaricomycetes</taxon>
        <taxon>Agaricomycetidae</taxon>
        <taxon>Agaricales</taxon>
        <taxon>Agaricineae</taxon>
        <taxon>Strophariaceae</taxon>
        <taxon>Pholiota</taxon>
    </lineage>
</organism>
<comment type="caution">
    <text evidence="1">The sequence shown here is derived from an EMBL/GenBank/DDBJ whole genome shotgun (WGS) entry which is preliminary data.</text>
</comment>
<accession>A0A9P5YNA7</accession>
<gene>
    <name evidence="1" type="ORF">BDN70DRAFT_424082</name>
</gene>
<dbReference type="Proteomes" id="UP000807469">
    <property type="component" value="Unassembled WGS sequence"/>
</dbReference>
<proteinExistence type="predicted"/>
<evidence type="ECO:0000313" key="1">
    <source>
        <dbReference type="EMBL" id="KAF9472923.1"/>
    </source>
</evidence>
<sequence>MLRHSIQNAPHPAACAPASVSIRPILSSSAPRLPIRPSTRQSRVRVPSSFISSTLGVGMMESSSSTADALKPLISHLRNSSERHYEPAFYAFMRPFLSAV</sequence>